<evidence type="ECO:0000256" key="1">
    <source>
        <dbReference type="ARBA" id="ARBA00005869"/>
    </source>
</evidence>
<proteinExistence type="inferred from homology"/>
<organism evidence="7 8">
    <name type="scientific">Genlisea aurea</name>
    <dbReference type="NCBI Taxonomy" id="192259"/>
    <lineage>
        <taxon>Eukaryota</taxon>
        <taxon>Viridiplantae</taxon>
        <taxon>Streptophyta</taxon>
        <taxon>Embryophyta</taxon>
        <taxon>Tracheophyta</taxon>
        <taxon>Spermatophyta</taxon>
        <taxon>Magnoliopsida</taxon>
        <taxon>eudicotyledons</taxon>
        <taxon>Gunneridae</taxon>
        <taxon>Pentapetalae</taxon>
        <taxon>asterids</taxon>
        <taxon>lamiids</taxon>
        <taxon>Lamiales</taxon>
        <taxon>Lentibulariaceae</taxon>
        <taxon>Genlisea</taxon>
    </lineage>
</organism>
<dbReference type="GO" id="GO:0071949">
    <property type="term" value="F:FAD binding"/>
    <property type="evidence" value="ECO:0007669"/>
    <property type="project" value="TreeGrafter"/>
</dbReference>
<dbReference type="InterPro" id="IPR029041">
    <property type="entry name" value="FAD-linked_oxidoreductase-like"/>
</dbReference>
<dbReference type="AlphaFoldDB" id="S8C974"/>
<comment type="cofactor">
    <cofactor evidence="5">
        <name>FAD</name>
        <dbReference type="ChEBI" id="CHEBI:57692"/>
    </cofactor>
</comment>
<sequence>MAGRSVSREPIRTIRSSISSAAVPPLSFPGRPRHDVPIAAAAADDDDDDASACAIIDLRDTKRLFSSIPTPRLVKSIVALRLAGMNWTADFGAWALNPRKMQDPLWRKMVLTATEHTFYHHFCAGKDLSAAAETVERLRRDGLYSMLDYGLESAGDNASCDDNSSEFLKTLDWIQGNPSLPVSFLVVKVTAICPPKILKRVSDLLRWEHKNTAFHLPWKLRTFPLFSHQSPFYHTPTKPRPLDRAEENDLTLAYRRLVRICKRSRESGVPLLIDAEDTSIQPAIDYLAYSAAIENTPKGEEKPVVYNTIQAYLKDSPERLVAAKRGADEMGIPLGFKLVRGAYMSSENRLAAELGVDSPIHDSVENTHSCYNSCAAFLLEEVARGASGFVVLATHNVDSGKLAARKASELGIEKSSERVQFAQLYSMAEALSYGLKNGGFRVSKYIPFGPVEQIIPYLLRRAEENRGLLSSSVLDRHLMSKEVLRRIAGT</sequence>
<dbReference type="PANTHER" id="PTHR13914:SF0">
    <property type="entry name" value="PROLINE DEHYDROGENASE 1, MITOCHONDRIAL"/>
    <property type="match status" value="1"/>
</dbReference>
<dbReference type="Pfam" id="PF01619">
    <property type="entry name" value="Pro_dh"/>
    <property type="match status" value="1"/>
</dbReference>
<dbReference type="SUPFAM" id="SSF51730">
    <property type="entry name" value="FAD-linked oxidoreductase"/>
    <property type="match status" value="1"/>
</dbReference>
<dbReference type="GO" id="GO:0004657">
    <property type="term" value="F:proline dehydrogenase activity"/>
    <property type="evidence" value="ECO:0007669"/>
    <property type="project" value="UniProtKB-EC"/>
</dbReference>
<dbReference type="Proteomes" id="UP000015453">
    <property type="component" value="Unassembled WGS sequence"/>
</dbReference>
<comment type="function">
    <text evidence="5">Converts proline to delta-1-pyrroline-5-carboxylate.</text>
</comment>
<feature type="domain" description="Proline dehydrogenase" evidence="6">
    <location>
        <begin position="132"/>
        <end position="468"/>
    </location>
</feature>
<protein>
    <recommendedName>
        <fullName evidence="2 5">Proline dehydrogenase</fullName>
        <ecNumber evidence="2 5">1.5.5.2</ecNumber>
    </recommendedName>
</protein>
<evidence type="ECO:0000313" key="7">
    <source>
        <dbReference type="EMBL" id="EPS60871.1"/>
    </source>
</evidence>
<evidence type="ECO:0000256" key="5">
    <source>
        <dbReference type="RuleBase" id="RU364054"/>
    </source>
</evidence>
<evidence type="ECO:0000256" key="4">
    <source>
        <dbReference type="ARBA" id="ARBA00023062"/>
    </source>
</evidence>
<dbReference type="Gene3D" id="3.20.20.220">
    <property type="match status" value="1"/>
</dbReference>
<dbReference type="InterPro" id="IPR002872">
    <property type="entry name" value="Proline_DH_dom"/>
</dbReference>
<dbReference type="EC" id="1.5.5.2" evidence="2 5"/>
<comment type="catalytic activity">
    <reaction evidence="5">
        <text>L-proline + a quinone = (S)-1-pyrroline-5-carboxylate + a quinol + H(+)</text>
        <dbReference type="Rhea" id="RHEA:23784"/>
        <dbReference type="ChEBI" id="CHEBI:15378"/>
        <dbReference type="ChEBI" id="CHEBI:17388"/>
        <dbReference type="ChEBI" id="CHEBI:24646"/>
        <dbReference type="ChEBI" id="CHEBI:60039"/>
        <dbReference type="ChEBI" id="CHEBI:132124"/>
        <dbReference type="EC" id="1.5.5.2"/>
    </reaction>
</comment>
<keyword evidence="3 5" id="KW-0560">Oxidoreductase</keyword>
<keyword evidence="5" id="KW-0274">FAD</keyword>
<dbReference type="GO" id="GO:0005739">
    <property type="term" value="C:mitochondrion"/>
    <property type="evidence" value="ECO:0007669"/>
    <property type="project" value="TreeGrafter"/>
</dbReference>
<keyword evidence="8" id="KW-1185">Reference proteome</keyword>
<dbReference type="PANTHER" id="PTHR13914">
    <property type="entry name" value="PROLINE OXIDASE"/>
    <property type="match status" value="1"/>
</dbReference>
<reference evidence="7 8" key="1">
    <citation type="journal article" date="2013" name="BMC Genomics">
        <title>The miniature genome of a carnivorous plant Genlisea aurea contains a low number of genes and short non-coding sequences.</title>
        <authorList>
            <person name="Leushkin E.V."/>
            <person name="Sutormin R.A."/>
            <person name="Nabieva E.R."/>
            <person name="Penin A.A."/>
            <person name="Kondrashov A.S."/>
            <person name="Logacheva M.D."/>
        </authorList>
    </citation>
    <scope>NUCLEOTIDE SEQUENCE [LARGE SCALE GENOMIC DNA]</scope>
</reference>
<keyword evidence="5" id="KW-0285">Flavoprotein</keyword>
<evidence type="ECO:0000259" key="6">
    <source>
        <dbReference type="Pfam" id="PF01619"/>
    </source>
</evidence>
<accession>S8C974</accession>
<dbReference type="EMBL" id="AUSU01007245">
    <property type="protein sequence ID" value="EPS60871.1"/>
    <property type="molecule type" value="Genomic_DNA"/>
</dbReference>
<evidence type="ECO:0000256" key="3">
    <source>
        <dbReference type="ARBA" id="ARBA00023002"/>
    </source>
</evidence>
<dbReference type="OrthoDB" id="5464at2759"/>
<name>S8C974_9LAMI</name>
<evidence type="ECO:0000313" key="8">
    <source>
        <dbReference type="Proteomes" id="UP000015453"/>
    </source>
</evidence>
<dbReference type="InterPro" id="IPR015659">
    <property type="entry name" value="Proline_oxidase"/>
</dbReference>
<dbReference type="GO" id="GO:0010133">
    <property type="term" value="P:L-proline catabolic process to L-glutamate"/>
    <property type="evidence" value="ECO:0007669"/>
    <property type="project" value="TreeGrafter"/>
</dbReference>
<comment type="similarity">
    <text evidence="1 5">Belongs to the proline oxidase family.</text>
</comment>
<comment type="caution">
    <text evidence="7">The sequence shown here is derived from an EMBL/GenBank/DDBJ whole genome shotgun (WGS) entry which is preliminary data.</text>
</comment>
<keyword evidence="4 5" id="KW-0642">Proline metabolism</keyword>
<evidence type="ECO:0000256" key="2">
    <source>
        <dbReference type="ARBA" id="ARBA00012695"/>
    </source>
</evidence>
<gene>
    <name evidence="7" type="ORF">M569_13930</name>
</gene>